<dbReference type="EMBL" id="AP019379">
    <property type="protein sequence ID" value="BBI01169.1"/>
    <property type="molecule type" value="Genomic_DNA"/>
</dbReference>
<evidence type="ECO:0000313" key="1">
    <source>
        <dbReference type="EMBL" id="BBI01169.1"/>
    </source>
</evidence>
<gene>
    <name evidence="1" type="ORF">BUCNMO_154</name>
</gene>
<protein>
    <submittedName>
        <fullName evidence="1">Uncharacterized protein</fullName>
    </submittedName>
</protein>
<organism evidence="1 2">
    <name type="scientific">Buchnera aphidicola</name>
    <name type="common">Nipponaphis monzeni</name>
    <dbReference type="NCBI Taxonomy" id="2495405"/>
    <lineage>
        <taxon>Bacteria</taxon>
        <taxon>Pseudomonadati</taxon>
        <taxon>Pseudomonadota</taxon>
        <taxon>Gammaproteobacteria</taxon>
        <taxon>Enterobacterales</taxon>
        <taxon>Erwiniaceae</taxon>
        <taxon>Buchnera</taxon>
    </lineage>
</organism>
<accession>A0A455TA21</accession>
<dbReference type="Proteomes" id="UP000317544">
    <property type="component" value="Chromosome"/>
</dbReference>
<dbReference type="AlphaFoldDB" id="A0A455TA21"/>
<reference evidence="1 2" key="1">
    <citation type="journal article" date="2019" name="Proc. Natl. Acad. Sci. U.S.A.">
        <title>Exaggeration and cooption of innate immunity for social defense.</title>
        <authorList>
            <person name="Kutsukake M."/>
            <person name="Moriyama M."/>
            <person name="Shigenobu S."/>
            <person name="Meng X.-Y."/>
            <person name="Nikoh N."/>
            <person name="Noda C."/>
            <person name="Kobayashi S."/>
            <person name="Fukatsu T."/>
        </authorList>
    </citation>
    <scope>NUCLEOTIDE SEQUENCE [LARGE SCALE GENOMIC DNA]</scope>
    <source>
        <strain evidence="1 2">Nmo</strain>
    </source>
</reference>
<keyword evidence="2" id="KW-1185">Reference proteome</keyword>
<sequence length="73" mass="8829">MPSPTINLIRFKIRLSLTYKKFKNYFLKIFINYDFMQKKSFLFNKAINNILIHNNYCISNNEILIITNHKTII</sequence>
<evidence type="ECO:0000313" key="2">
    <source>
        <dbReference type="Proteomes" id="UP000317544"/>
    </source>
</evidence>
<name>A0A455TA21_9GAMM</name>
<proteinExistence type="predicted"/>